<feature type="compositionally biased region" description="Basic and acidic residues" evidence="1">
    <location>
        <begin position="98"/>
        <end position="110"/>
    </location>
</feature>
<gene>
    <name evidence="2" type="ORF">DFP72DRAFT_1069102</name>
</gene>
<protein>
    <submittedName>
        <fullName evidence="2">Uncharacterized protein</fullName>
    </submittedName>
</protein>
<dbReference type="Proteomes" id="UP000521943">
    <property type="component" value="Unassembled WGS sequence"/>
</dbReference>
<reference evidence="2 3" key="1">
    <citation type="submission" date="2020-07" db="EMBL/GenBank/DDBJ databases">
        <title>Comparative genomics of pyrophilous fungi reveals a link between fire events and developmental genes.</title>
        <authorList>
            <consortium name="DOE Joint Genome Institute"/>
            <person name="Steindorff A.S."/>
            <person name="Carver A."/>
            <person name="Calhoun S."/>
            <person name="Stillman K."/>
            <person name="Liu H."/>
            <person name="Lipzen A."/>
            <person name="Pangilinan J."/>
            <person name="Labutti K."/>
            <person name="Bruns T.D."/>
            <person name="Grigoriev I.V."/>
        </authorList>
    </citation>
    <scope>NUCLEOTIDE SEQUENCE [LARGE SCALE GENOMIC DNA]</scope>
    <source>
        <strain evidence="2 3">CBS 144469</strain>
    </source>
</reference>
<name>A0A8H6M797_9AGAR</name>
<evidence type="ECO:0000256" key="1">
    <source>
        <dbReference type="SAM" id="MobiDB-lite"/>
    </source>
</evidence>
<sequence>MNSPVPRSSDLMADVSVSLTTQIPKYTVTWVIGTSPTGTSKESASYTIAAPPWNPVLGHSHDSGDPVTTITGRYVRDHGTIMKRQHYVQGTGEGFNDDSEKKEISINELD</sequence>
<accession>A0A8H6M797</accession>
<feature type="region of interest" description="Disordered" evidence="1">
    <location>
        <begin position="89"/>
        <end position="110"/>
    </location>
</feature>
<proteinExistence type="predicted"/>
<dbReference type="AlphaFoldDB" id="A0A8H6M797"/>
<organism evidence="2 3">
    <name type="scientific">Ephemerocybe angulata</name>
    <dbReference type="NCBI Taxonomy" id="980116"/>
    <lineage>
        <taxon>Eukaryota</taxon>
        <taxon>Fungi</taxon>
        <taxon>Dikarya</taxon>
        <taxon>Basidiomycota</taxon>
        <taxon>Agaricomycotina</taxon>
        <taxon>Agaricomycetes</taxon>
        <taxon>Agaricomycetidae</taxon>
        <taxon>Agaricales</taxon>
        <taxon>Agaricineae</taxon>
        <taxon>Psathyrellaceae</taxon>
        <taxon>Ephemerocybe</taxon>
    </lineage>
</organism>
<keyword evidence="3" id="KW-1185">Reference proteome</keyword>
<evidence type="ECO:0000313" key="2">
    <source>
        <dbReference type="EMBL" id="KAF6753887.1"/>
    </source>
</evidence>
<dbReference type="EMBL" id="JACGCI010000037">
    <property type="protein sequence ID" value="KAF6753887.1"/>
    <property type="molecule type" value="Genomic_DNA"/>
</dbReference>
<comment type="caution">
    <text evidence="2">The sequence shown here is derived from an EMBL/GenBank/DDBJ whole genome shotgun (WGS) entry which is preliminary data.</text>
</comment>
<evidence type="ECO:0000313" key="3">
    <source>
        <dbReference type="Proteomes" id="UP000521943"/>
    </source>
</evidence>